<dbReference type="InterPro" id="IPR029787">
    <property type="entry name" value="Nucleotide_cyclase"/>
</dbReference>
<feature type="transmembrane region" description="Helical" evidence="1">
    <location>
        <begin position="62"/>
        <end position="80"/>
    </location>
</feature>
<evidence type="ECO:0000313" key="6">
    <source>
        <dbReference type="Proteomes" id="UP000192906"/>
    </source>
</evidence>
<dbReference type="Gene3D" id="3.30.450.20">
    <property type="entry name" value="PAS domain"/>
    <property type="match status" value="1"/>
</dbReference>
<evidence type="ECO:0000259" key="3">
    <source>
        <dbReference type="PROSITE" id="PS50113"/>
    </source>
</evidence>
<feature type="domain" description="PAS" evidence="2">
    <location>
        <begin position="223"/>
        <end position="293"/>
    </location>
</feature>
<dbReference type="CDD" id="cd01949">
    <property type="entry name" value="GGDEF"/>
    <property type="match status" value="1"/>
</dbReference>
<dbReference type="NCBIfam" id="TIGR00229">
    <property type="entry name" value="sensory_box"/>
    <property type="match status" value="1"/>
</dbReference>
<evidence type="ECO:0000256" key="1">
    <source>
        <dbReference type="SAM" id="Phobius"/>
    </source>
</evidence>
<name>A0A1X7DEX0_9BACT</name>
<organism evidence="5 6">
    <name type="scientific">Desulfovibrio gilichinskyi</name>
    <dbReference type="NCBI Taxonomy" id="1519643"/>
    <lineage>
        <taxon>Bacteria</taxon>
        <taxon>Pseudomonadati</taxon>
        <taxon>Thermodesulfobacteriota</taxon>
        <taxon>Desulfovibrionia</taxon>
        <taxon>Desulfovibrionales</taxon>
        <taxon>Desulfovibrionaceae</taxon>
        <taxon>Desulfovibrio</taxon>
    </lineage>
</organism>
<accession>A0A1X7DEX0</accession>
<feature type="domain" description="GGDEF" evidence="4">
    <location>
        <begin position="380"/>
        <end position="513"/>
    </location>
</feature>
<dbReference type="InterPro" id="IPR035965">
    <property type="entry name" value="PAS-like_dom_sf"/>
</dbReference>
<dbReference type="NCBIfam" id="TIGR00254">
    <property type="entry name" value="GGDEF"/>
    <property type="match status" value="1"/>
</dbReference>
<dbReference type="InterPro" id="IPR043128">
    <property type="entry name" value="Rev_trsase/Diguanyl_cyclase"/>
</dbReference>
<dbReference type="InterPro" id="IPR013656">
    <property type="entry name" value="PAS_4"/>
</dbReference>
<feature type="transmembrane region" description="Helical" evidence="1">
    <location>
        <begin position="183"/>
        <end position="203"/>
    </location>
</feature>
<dbReference type="Gene3D" id="3.30.70.270">
    <property type="match status" value="1"/>
</dbReference>
<dbReference type="EMBL" id="FWZU01000003">
    <property type="protein sequence ID" value="SMF14227.1"/>
    <property type="molecule type" value="Genomic_DNA"/>
</dbReference>
<dbReference type="SMART" id="SM00267">
    <property type="entry name" value="GGDEF"/>
    <property type="match status" value="1"/>
</dbReference>
<dbReference type="OrthoDB" id="5333838at2"/>
<dbReference type="InterPro" id="IPR000160">
    <property type="entry name" value="GGDEF_dom"/>
</dbReference>
<dbReference type="Proteomes" id="UP000192906">
    <property type="component" value="Unassembled WGS sequence"/>
</dbReference>
<sequence>MVIDINILLLSNSIICFAQGFILLFVILFHNKPSGFLIISIAYLCLSVSFMLMTFSSYIPDYYIIASQTLSLASLILLNIGIERFRRISHKLIKLSLLFLCAVFVSSYIFVLVIPNTFRLEISFLLLIALQLAICLWSVLRATEKMRNYQYLLFASGILLITAISFRLFALSMHPDLLSNWPYWSHGLIYSVSLVTATLGFIWGSVEKTEMRRNEQTATLEQHYHFMNALLDAIPLPVFYKDKDLRFHTINKAFASVVGRSKDQIIGKTTLEIIPDLSSELAQNYDRTTLESGQDQKYETAFPFPDGLRHEIEIEKTAFTDISGEKIGVVGAFTDITERKIYEAKINYLAMHDQITGLPNRNMFYAQLKKAMAMAERNNYSLAILYIDLDGFKIINDSFGHNTGDTLLRTIGKRLSKSIRKSDTACRIGGDEFIVLIEMFSDPSDLKIIAEKLCKSLAVPSTCEGHICQVSASIGIALYPQDAGTSNDLVKAADAAMYEAKQRGKNRTYYYHSLMQNK</sequence>
<dbReference type="GO" id="GO:0003824">
    <property type="term" value="F:catalytic activity"/>
    <property type="evidence" value="ECO:0007669"/>
    <property type="project" value="UniProtKB-ARBA"/>
</dbReference>
<dbReference type="InterPro" id="IPR000700">
    <property type="entry name" value="PAS-assoc_C"/>
</dbReference>
<keyword evidence="1" id="KW-1133">Transmembrane helix</keyword>
<feature type="transmembrane region" description="Helical" evidence="1">
    <location>
        <begin position="6"/>
        <end position="29"/>
    </location>
</feature>
<dbReference type="PANTHER" id="PTHR46663:SF3">
    <property type="entry name" value="SLL0267 PROTEIN"/>
    <property type="match status" value="1"/>
</dbReference>
<gene>
    <name evidence="5" type="ORF">SAMN06295933_1797</name>
</gene>
<dbReference type="InterPro" id="IPR000014">
    <property type="entry name" value="PAS"/>
</dbReference>
<keyword evidence="6" id="KW-1185">Reference proteome</keyword>
<dbReference type="SUPFAM" id="SSF55785">
    <property type="entry name" value="PYP-like sensor domain (PAS domain)"/>
    <property type="match status" value="1"/>
</dbReference>
<dbReference type="PROSITE" id="PS50887">
    <property type="entry name" value="GGDEF"/>
    <property type="match status" value="1"/>
</dbReference>
<protein>
    <submittedName>
        <fullName evidence="5">PAS domain S-box-containing protein/diguanylate cyclase (GGDEF) domain-containing protein</fullName>
    </submittedName>
</protein>
<dbReference type="Pfam" id="PF00990">
    <property type="entry name" value="GGDEF"/>
    <property type="match status" value="1"/>
</dbReference>
<keyword evidence="1" id="KW-0472">Membrane</keyword>
<dbReference type="STRING" id="1519643.SAMN06295933_1797"/>
<feature type="transmembrane region" description="Helical" evidence="1">
    <location>
        <begin position="92"/>
        <end position="114"/>
    </location>
</feature>
<evidence type="ECO:0000259" key="4">
    <source>
        <dbReference type="PROSITE" id="PS50887"/>
    </source>
</evidence>
<dbReference type="CDD" id="cd00130">
    <property type="entry name" value="PAS"/>
    <property type="match status" value="1"/>
</dbReference>
<dbReference type="FunFam" id="3.30.70.270:FF:000001">
    <property type="entry name" value="Diguanylate cyclase domain protein"/>
    <property type="match status" value="1"/>
</dbReference>
<dbReference type="RefSeq" id="WP_085101423.1">
    <property type="nucleotide sequence ID" value="NZ_FWZU01000003.1"/>
</dbReference>
<dbReference type="Pfam" id="PF08448">
    <property type="entry name" value="PAS_4"/>
    <property type="match status" value="1"/>
</dbReference>
<dbReference type="SMART" id="SM00091">
    <property type="entry name" value="PAS"/>
    <property type="match status" value="1"/>
</dbReference>
<feature type="transmembrane region" description="Helical" evidence="1">
    <location>
        <begin position="36"/>
        <end position="56"/>
    </location>
</feature>
<reference evidence="6" key="1">
    <citation type="submission" date="2017-04" db="EMBL/GenBank/DDBJ databases">
        <authorList>
            <person name="Varghese N."/>
            <person name="Submissions S."/>
        </authorList>
    </citation>
    <scope>NUCLEOTIDE SEQUENCE [LARGE SCALE GENOMIC DNA]</scope>
    <source>
        <strain evidence="6">K3S</strain>
    </source>
</reference>
<dbReference type="PANTHER" id="PTHR46663">
    <property type="entry name" value="DIGUANYLATE CYCLASE DGCT-RELATED"/>
    <property type="match status" value="1"/>
</dbReference>
<feature type="domain" description="PAC" evidence="3">
    <location>
        <begin position="296"/>
        <end position="348"/>
    </location>
</feature>
<dbReference type="SUPFAM" id="SSF55073">
    <property type="entry name" value="Nucleotide cyclase"/>
    <property type="match status" value="1"/>
</dbReference>
<dbReference type="AlphaFoldDB" id="A0A1X7DEX0"/>
<dbReference type="PROSITE" id="PS50112">
    <property type="entry name" value="PAS"/>
    <property type="match status" value="1"/>
</dbReference>
<feature type="transmembrane region" description="Helical" evidence="1">
    <location>
        <begin position="151"/>
        <end position="171"/>
    </location>
</feature>
<keyword evidence="1" id="KW-0812">Transmembrane</keyword>
<feature type="transmembrane region" description="Helical" evidence="1">
    <location>
        <begin position="120"/>
        <end position="139"/>
    </location>
</feature>
<evidence type="ECO:0000259" key="2">
    <source>
        <dbReference type="PROSITE" id="PS50112"/>
    </source>
</evidence>
<evidence type="ECO:0000313" key="5">
    <source>
        <dbReference type="EMBL" id="SMF14227.1"/>
    </source>
</evidence>
<dbReference type="PROSITE" id="PS50113">
    <property type="entry name" value="PAC"/>
    <property type="match status" value="1"/>
</dbReference>
<proteinExistence type="predicted"/>
<dbReference type="InterPro" id="IPR052163">
    <property type="entry name" value="DGC-Regulatory_Protein"/>
</dbReference>